<accession>A0ACC3SN11</accession>
<dbReference type="Proteomes" id="UP001320706">
    <property type="component" value="Unassembled WGS sequence"/>
</dbReference>
<dbReference type="EMBL" id="JAMKPW020000003">
    <property type="protein sequence ID" value="KAK8219763.1"/>
    <property type="molecule type" value="Genomic_DNA"/>
</dbReference>
<evidence type="ECO:0000313" key="1">
    <source>
        <dbReference type="EMBL" id="KAK8219763.1"/>
    </source>
</evidence>
<reference evidence="1" key="1">
    <citation type="submission" date="2024-02" db="EMBL/GenBank/DDBJ databases">
        <title>Metagenome Assembled Genome of Zalaria obscura JY119.</title>
        <authorList>
            <person name="Vighnesh L."/>
            <person name="Jagadeeshwari U."/>
            <person name="Venkata Ramana C."/>
            <person name="Sasikala C."/>
        </authorList>
    </citation>
    <scope>NUCLEOTIDE SEQUENCE</scope>
    <source>
        <strain evidence="1">JY119</strain>
    </source>
</reference>
<comment type="caution">
    <text evidence="1">The sequence shown here is derived from an EMBL/GenBank/DDBJ whole genome shotgun (WGS) entry which is preliminary data.</text>
</comment>
<keyword evidence="2" id="KW-1185">Reference proteome</keyword>
<sequence length="190" mass="22178">MAQPTSNLFRLPLELRCMIYRYVWNPQLEEFLWRPTHYVLGEPTISLTDFPYYPLLVACQAIYIEYSQIALENLRLNVLVNICAEVNNQSSAPKDTWTVFNLFRYRDLAGTVFELERLGVRVQTCYIDILCEPDSGHSAERFETIDHLSLSRQHLIWKPCDGADIFLQPPLTTFRTKWIGYATSFRLFSG</sequence>
<gene>
    <name evidence="1" type="ORF">M8818_000737</name>
</gene>
<proteinExistence type="predicted"/>
<evidence type="ECO:0000313" key="2">
    <source>
        <dbReference type="Proteomes" id="UP001320706"/>
    </source>
</evidence>
<name>A0ACC3SN11_9PEZI</name>
<organism evidence="1 2">
    <name type="scientific">Zalaria obscura</name>
    <dbReference type="NCBI Taxonomy" id="2024903"/>
    <lineage>
        <taxon>Eukaryota</taxon>
        <taxon>Fungi</taxon>
        <taxon>Dikarya</taxon>
        <taxon>Ascomycota</taxon>
        <taxon>Pezizomycotina</taxon>
        <taxon>Dothideomycetes</taxon>
        <taxon>Dothideomycetidae</taxon>
        <taxon>Dothideales</taxon>
        <taxon>Zalariaceae</taxon>
        <taxon>Zalaria</taxon>
    </lineage>
</organism>
<protein>
    <submittedName>
        <fullName evidence="1">Uncharacterized protein</fullName>
    </submittedName>
</protein>